<dbReference type="PANTHER" id="PTHR42810">
    <property type="entry name" value="PURINE PERMEASE C1399.01C-RELATED"/>
    <property type="match status" value="1"/>
</dbReference>
<feature type="region of interest" description="Disordered" evidence="7">
    <location>
        <begin position="1"/>
        <end position="21"/>
    </location>
</feature>
<feature type="transmembrane region" description="Helical" evidence="8">
    <location>
        <begin position="431"/>
        <end position="452"/>
    </location>
</feature>
<organism evidence="9 10">
    <name type="scientific">Glarea lozoyensis (strain ATCC 20868 / MF5171)</name>
    <dbReference type="NCBI Taxonomy" id="1116229"/>
    <lineage>
        <taxon>Eukaryota</taxon>
        <taxon>Fungi</taxon>
        <taxon>Dikarya</taxon>
        <taxon>Ascomycota</taxon>
        <taxon>Pezizomycotina</taxon>
        <taxon>Leotiomycetes</taxon>
        <taxon>Helotiales</taxon>
        <taxon>Helotiaceae</taxon>
        <taxon>Glarea</taxon>
    </lineage>
</organism>
<dbReference type="KEGG" id="glz:GLAREA_06095"/>
<accession>S3E3R0</accession>
<evidence type="ECO:0000256" key="7">
    <source>
        <dbReference type="SAM" id="MobiDB-lite"/>
    </source>
</evidence>
<dbReference type="InterPro" id="IPR006043">
    <property type="entry name" value="NCS2"/>
</dbReference>
<name>S3E3R0_GLAL2</name>
<dbReference type="PANTHER" id="PTHR42810:SF2">
    <property type="entry name" value="PURINE PERMEASE C1399.01C-RELATED"/>
    <property type="match status" value="1"/>
</dbReference>
<dbReference type="GO" id="GO:0005886">
    <property type="term" value="C:plasma membrane"/>
    <property type="evidence" value="ECO:0007669"/>
    <property type="project" value="TreeGrafter"/>
</dbReference>
<feature type="transmembrane region" description="Helical" evidence="8">
    <location>
        <begin position="113"/>
        <end position="131"/>
    </location>
</feature>
<dbReference type="AlphaFoldDB" id="S3E3R0"/>
<keyword evidence="10" id="KW-1185">Reference proteome</keyword>
<dbReference type="OMA" id="GLGFDWN"/>
<dbReference type="GO" id="GO:0042907">
    <property type="term" value="F:xanthine transmembrane transporter activity"/>
    <property type="evidence" value="ECO:0007669"/>
    <property type="project" value="TreeGrafter"/>
</dbReference>
<dbReference type="NCBIfam" id="TIGR00801">
    <property type="entry name" value="ncs2"/>
    <property type="match status" value="1"/>
</dbReference>
<feature type="transmembrane region" description="Helical" evidence="8">
    <location>
        <begin position="191"/>
        <end position="212"/>
    </location>
</feature>
<comment type="similarity">
    <text evidence="2">Belongs to the nucleobase:cation symporter-2 (NCS2) (TC 2.A.40) family.</text>
</comment>
<keyword evidence="4 8" id="KW-0812">Transmembrane</keyword>
<dbReference type="InterPro" id="IPR006042">
    <property type="entry name" value="Xan_ur_permease"/>
</dbReference>
<feature type="transmembrane region" description="Helical" evidence="8">
    <location>
        <begin position="219"/>
        <end position="237"/>
    </location>
</feature>
<feature type="compositionally biased region" description="Polar residues" evidence="7">
    <location>
        <begin position="589"/>
        <end position="600"/>
    </location>
</feature>
<evidence type="ECO:0000313" key="9">
    <source>
        <dbReference type="EMBL" id="EPE33083.1"/>
    </source>
</evidence>
<keyword evidence="6 8" id="KW-0472">Membrane</keyword>
<feature type="transmembrane region" description="Helical" evidence="8">
    <location>
        <begin position="78"/>
        <end position="107"/>
    </location>
</feature>
<evidence type="ECO:0000256" key="8">
    <source>
        <dbReference type="SAM" id="Phobius"/>
    </source>
</evidence>
<dbReference type="HOGENOM" id="CLU_017959_7_0_1"/>
<dbReference type="GeneID" id="19465149"/>
<feature type="transmembrane region" description="Helical" evidence="8">
    <location>
        <begin position="304"/>
        <end position="324"/>
    </location>
</feature>
<feature type="transmembrane region" description="Helical" evidence="8">
    <location>
        <begin position="336"/>
        <end position="361"/>
    </location>
</feature>
<evidence type="ECO:0008006" key="11">
    <source>
        <dbReference type="Google" id="ProtNLM"/>
    </source>
</evidence>
<protein>
    <recommendedName>
        <fullName evidence="11">Purine permease</fullName>
    </recommendedName>
</protein>
<evidence type="ECO:0000256" key="5">
    <source>
        <dbReference type="ARBA" id="ARBA00022989"/>
    </source>
</evidence>
<evidence type="ECO:0000256" key="3">
    <source>
        <dbReference type="ARBA" id="ARBA00022448"/>
    </source>
</evidence>
<dbReference type="eggNOG" id="ENOG502QQD4">
    <property type="taxonomic scope" value="Eukaryota"/>
</dbReference>
<comment type="subcellular location">
    <subcellularLocation>
        <location evidence="1">Membrane</location>
        <topology evidence="1">Multi-pass membrane protein</topology>
    </subcellularLocation>
</comment>
<feature type="region of interest" description="Disordered" evidence="7">
    <location>
        <begin position="575"/>
        <end position="608"/>
    </location>
</feature>
<evidence type="ECO:0000256" key="4">
    <source>
        <dbReference type="ARBA" id="ARBA00022692"/>
    </source>
</evidence>
<proteinExistence type="inferred from homology"/>
<dbReference type="GO" id="GO:0000324">
    <property type="term" value="C:fungal-type vacuole"/>
    <property type="evidence" value="ECO:0007669"/>
    <property type="project" value="TreeGrafter"/>
</dbReference>
<evidence type="ECO:0000313" key="10">
    <source>
        <dbReference type="Proteomes" id="UP000016922"/>
    </source>
</evidence>
<feature type="compositionally biased region" description="Basic and acidic residues" evidence="7">
    <location>
        <begin position="12"/>
        <end position="21"/>
    </location>
</feature>
<dbReference type="Pfam" id="PF00860">
    <property type="entry name" value="Xan_ur_permease"/>
    <property type="match status" value="1"/>
</dbReference>
<evidence type="ECO:0000256" key="2">
    <source>
        <dbReference type="ARBA" id="ARBA00008821"/>
    </source>
</evidence>
<reference evidence="9 10" key="1">
    <citation type="journal article" date="2013" name="BMC Genomics">
        <title>Genomics-driven discovery of the pneumocandin biosynthetic gene cluster in the fungus Glarea lozoyensis.</title>
        <authorList>
            <person name="Chen L."/>
            <person name="Yue Q."/>
            <person name="Zhang X."/>
            <person name="Xiang M."/>
            <person name="Wang C."/>
            <person name="Li S."/>
            <person name="Che Y."/>
            <person name="Ortiz-Lopez F.J."/>
            <person name="Bills G.F."/>
            <person name="Liu X."/>
            <person name="An Z."/>
        </authorList>
    </citation>
    <scope>NUCLEOTIDE SEQUENCE [LARGE SCALE GENOMIC DNA]</scope>
    <source>
        <strain evidence="10">ATCC 20868 / MF5171</strain>
    </source>
</reference>
<evidence type="ECO:0000256" key="6">
    <source>
        <dbReference type="ARBA" id="ARBA00023136"/>
    </source>
</evidence>
<dbReference type="RefSeq" id="XP_008079700.1">
    <property type="nucleotide sequence ID" value="XM_008081509.1"/>
</dbReference>
<dbReference type="Proteomes" id="UP000016922">
    <property type="component" value="Unassembled WGS sequence"/>
</dbReference>
<evidence type="ECO:0000256" key="1">
    <source>
        <dbReference type="ARBA" id="ARBA00004141"/>
    </source>
</evidence>
<gene>
    <name evidence="9" type="ORF">GLAREA_06095</name>
</gene>
<keyword evidence="3" id="KW-0813">Transport</keyword>
<feature type="transmembrane region" description="Helical" evidence="8">
    <location>
        <begin position="143"/>
        <end position="163"/>
    </location>
</feature>
<feature type="transmembrane region" description="Helical" evidence="8">
    <location>
        <begin position="458"/>
        <end position="478"/>
    </location>
</feature>
<dbReference type="OrthoDB" id="1641903at2759"/>
<dbReference type="STRING" id="1116229.S3E3R0"/>
<dbReference type="EMBL" id="KE145358">
    <property type="protein sequence ID" value="EPE33083.1"/>
    <property type="molecule type" value="Genomic_DNA"/>
</dbReference>
<feature type="transmembrane region" description="Helical" evidence="8">
    <location>
        <begin position="490"/>
        <end position="509"/>
    </location>
</feature>
<sequence length="608" mass="64227">MAVTIDQGPMDGPDRVGPDYSPKRTFGENLRAFGKAFTTKDGLIGQYDYGFLFRPNLPFMKKSTRAAPFFGLNDRMPVFLALLLGFQHALAMLAGIITPPIIIAGAANFSQKTTQYLVSTSLIVCGILSAVQITRFHIMKTPYYIGTGLISVVGTSFAIIPIATKGLSQMYVNGMCPTAADGTKLPCPEGYGAIIGTAALCALLEIGLSFMTPSVLKKLFPPIVTGPTVTLIGISLIESGFSNWAGGSGNCMGRPETGNFMLCPSNSAPHALPWGSAEFIGLGFLVFVTIILCERFGAPIMKSLSVVLGLLVGCIVAAACGYFSDSAIASAPAVSFIWVHTFPLSVYAPFILPLMAVYLILMMEAIGDITATCDVSRLQVDGKLFDSRIQGGVLADGLNGMLSCLCTSTPVSTFAQNNGVIALTRCANRSAGYCACLFLVIMGVFSKFAASLTSIPSSVLGGMTTFLFTSVAVSGIRIIATVPFTRRTRFVLTGSMSIGLGAILVPEWFAHVFTYAGDNKAKAGFFDAIALVMETGFAVTAFLAVVLNLIIPDEIEEETAESLAGDIAEERADIEHDKDNAWKGAGIQGDSQAVRTNASGSVDEELKA</sequence>
<keyword evidence="5 8" id="KW-1133">Transmembrane helix</keyword>
<feature type="transmembrane region" description="Helical" evidence="8">
    <location>
        <begin position="271"/>
        <end position="292"/>
    </location>
</feature>
<feature type="transmembrane region" description="Helical" evidence="8">
    <location>
        <begin position="529"/>
        <end position="551"/>
    </location>
</feature>